<evidence type="ECO:0000256" key="3">
    <source>
        <dbReference type="ARBA" id="ARBA00022679"/>
    </source>
</evidence>
<evidence type="ECO:0000256" key="7">
    <source>
        <dbReference type="SAM" id="Phobius"/>
    </source>
</evidence>
<evidence type="ECO:0008006" key="10">
    <source>
        <dbReference type="Google" id="ProtNLM"/>
    </source>
</evidence>
<dbReference type="STRING" id="1798371.A2W14_06400"/>
<proteinExistence type="predicted"/>
<evidence type="ECO:0000256" key="4">
    <source>
        <dbReference type="ARBA" id="ARBA00022692"/>
    </source>
</evidence>
<reference evidence="8 9" key="1">
    <citation type="journal article" date="2016" name="Nat. Commun.">
        <title>Thousands of microbial genomes shed light on interconnected biogeochemical processes in an aquifer system.</title>
        <authorList>
            <person name="Anantharaman K."/>
            <person name="Brown C.T."/>
            <person name="Hug L.A."/>
            <person name="Sharon I."/>
            <person name="Castelle C.J."/>
            <person name="Probst A.J."/>
            <person name="Thomas B.C."/>
            <person name="Singh A."/>
            <person name="Wilkins M.J."/>
            <person name="Karaoz U."/>
            <person name="Brodie E.L."/>
            <person name="Williams K.H."/>
            <person name="Hubbard S.S."/>
            <person name="Banfield J.F."/>
        </authorList>
    </citation>
    <scope>NUCLEOTIDE SEQUENCE [LARGE SCALE GENOMIC DNA]</scope>
</reference>
<protein>
    <recommendedName>
        <fullName evidence="10">Undecaprenyl-phosphate alpha-N-acetylglucosaminyl 1-phosphate transferase</fullName>
    </recommendedName>
</protein>
<keyword evidence="2" id="KW-1003">Cell membrane</keyword>
<dbReference type="GO" id="GO:0016780">
    <property type="term" value="F:phosphotransferase activity, for other substituted phosphate groups"/>
    <property type="evidence" value="ECO:0007669"/>
    <property type="project" value="InterPro"/>
</dbReference>
<feature type="transmembrane region" description="Helical" evidence="7">
    <location>
        <begin position="178"/>
        <end position="197"/>
    </location>
</feature>
<dbReference type="InterPro" id="IPR000715">
    <property type="entry name" value="Glycosyl_transferase_4"/>
</dbReference>
<feature type="transmembrane region" description="Helical" evidence="7">
    <location>
        <begin position="304"/>
        <end position="322"/>
    </location>
</feature>
<accession>A0A1F5YPC3</accession>
<dbReference type="PANTHER" id="PTHR22926">
    <property type="entry name" value="PHOSPHO-N-ACETYLMURAMOYL-PENTAPEPTIDE-TRANSFERASE"/>
    <property type="match status" value="1"/>
</dbReference>
<keyword evidence="5 7" id="KW-1133">Transmembrane helix</keyword>
<evidence type="ECO:0000256" key="6">
    <source>
        <dbReference type="ARBA" id="ARBA00023136"/>
    </source>
</evidence>
<name>A0A1F5YPC3_9BACT</name>
<comment type="caution">
    <text evidence="8">The sequence shown here is derived from an EMBL/GenBank/DDBJ whole genome shotgun (WGS) entry which is preliminary data.</text>
</comment>
<feature type="transmembrane region" description="Helical" evidence="7">
    <location>
        <begin position="144"/>
        <end position="166"/>
    </location>
</feature>
<dbReference type="PANTHER" id="PTHR22926:SF3">
    <property type="entry name" value="UNDECAPRENYL-PHOSPHATE ALPHA-N-ACETYLGLUCOSAMINYL 1-PHOSPHATE TRANSFERASE"/>
    <property type="match status" value="1"/>
</dbReference>
<sequence length="362" mass="39933">MLSTFAFLSVISFLISFLLTLPTIRWAKKFNLTDDISKRPHPAHTHKGIIPRAGGVPIFLGILLPILFLLKINPQIIGIIIGSLILVLVGLWDDVHDRSPYIRFLFNCLAALAVILSGVTIPYITNPLGGVIHFDSISKTLPFLGFDLTISVAQILALVWIVWTTNIVGWSGGVDGQLPGFVSISAIVIGLLSLRYIADPNQYYVSALSFLTAGAFMGFLPWNFFPQKIMPGYGGKTLAGFMLATLAILSYAKFGTALLVLAVPMTDAAFIFFRRLFSGKSPVKATSGHLHHHLLKIGWGKRRIALFYWSISLSAGLLALFLSPKQKLFAAFLIVIVIFSFILWVNFFKKLPEKTTNGNTYF</sequence>
<keyword evidence="6 7" id="KW-0472">Membrane</keyword>
<feature type="transmembrane region" description="Helical" evidence="7">
    <location>
        <begin position="203"/>
        <end position="221"/>
    </location>
</feature>
<evidence type="ECO:0000256" key="2">
    <source>
        <dbReference type="ARBA" id="ARBA00022475"/>
    </source>
</evidence>
<dbReference type="AlphaFoldDB" id="A0A1F5YPC3"/>
<dbReference type="Proteomes" id="UP000176665">
    <property type="component" value="Unassembled WGS sequence"/>
</dbReference>
<feature type="transmembrane region" description="Helical" evidence="7">
    <location>
        <begin position="76"/>
        <end position="92"/>
    </location>
</feature>
<keyword evidence="4 7" id="KW-0812">Transmembrane</keyword>
<comment type="subcellular location">
    <subcellularLocation>
        <location evidence="1">Cell membrane</location>
        <topology evidence="1">Multi-pass membrane protein</topology>
    </subcellularLocation>
</comment>
<feature type="transmembrane region" description="Helical" evidence="7">
    <location>
        <begin position="328"/>
        <end position="348"/>
    </location>
</feature>
<organism evidence="8 9">
    <name type="scientific">Candidatus Gottesmanbacteria bacterium RBG_16_37_8</name>
    <dbReference type="NCBI Taxonomy" id="1798371"/>
    <lineage>
        <taxon>Bacteria</taxon>
        <taxon>Candidatus Gottesmaniibacteriota</taxon>
    </lineage>
</organism>
<evidence type="ECO:0000256" key="5">
    <source>
        <dbReference type="ARBA" id="ARBA00022989"/>
    </source>
</evidence>
<dbReference type="CDD" id="cd06853">
    <property type="entry name" value="GT_WecA_like"/>
    <property type="match status" value="1"/>
</dbReference>
<dbReference type="EMBL" id="MFJA01000078">
    <property type="protein sequence ID" value="OGG02039.1"/>
    <property type="molecule type" value="Genomic_DNA"/>
</dbReference>
<dbReference type="Pfam" id="PF00953">
    <property type="entry name" value="Glycos_transf_4"/>
    <property type="match status" value="1"/>
</dbReference>
<dbReference type="GO" id="GO:0044038">
    <property type="term" value="P:cell wall macromolecule biosynthetic process"/>
    <property type="evidence" value="ECO:0007669"/>
    <property type="project" value="TreeGrafter"/>
</dbReference>
<dbReference type="GO" id="GO:0009103">
    <property type="term" value="P:lipopolysaccharide biosynthetic process"/>
    <property type="evidence" value="ECO:0007669"/>
    <property type="project" value="TreeGrafter"/>
</dbReference>
<evidence type="ECO:0000313" key="8">
    <source>
        <dbReference type="EMBL" id="OGG02039.1"/>
    </source>
</evidence>
<dbReference type="GO" id="GO:0071555">
    <property type="term" value="P:cell wall organization"/>
    <property type="evidence" value="ECO:0007669"/>
    <property type="project" value="TreeGrafter"/>
</dbReference>
<feature type="transmembrane region" description="Helical" evidence="7">
    <location>
        <begin position="6"/>
        <end position="28"/>
    </location>
</feature>
<feature type="transmembrane region" description="Helical" evidence="7">
    <location>
        <begin position="104"/>
        <end position="124"/>
    </location>
</feature>
<dbReference type="GO" id="GO:0005886">
    <property type="term" value="C:plasma membrane"/>
    <property type="evidence" value="ECO:0007669"/>
    <property type="project" value="UniProtKB-SubCell"/>
</dbReference>
<feature type="transmembrane region" description="Helical" evidence="7">
    <location>
        <begin position="233"/>
        <end position="252"/>
    </location>
</feature>
<keyword evidence="3" id="KW-0808">Transferase</keyword>
<feature type="transmembrane region" description="Helical" evidence="7">
    <location>
        <begin position="49"/>
        <end position="70"/>
    </location>
</feature>
<gene>
    <name evidence="8" type="ORF">A2W14_06400</name>
</gene>
<evidence type="ECO:0000256" key="1">
    <source>
        <dbReference type="ARBA" id="ARBA00004651"/>
    </source>
</evidence>
<evidence type="ECO:0000313" key="9">
    <source>
        <dbReference type="Proteomes" id="UP000176665"/>
    </source>
</evidence>